<dbReference type="InterPro" id="IPR036662">
    <property type="entry name" value="PTS_EIIA_man-typ_sf"/>
</dbReference>
<reference evidence="3 4" key="1">
    <citation type="submission" date="2018-02" db="EMBL/GenBank/DDBJ databases">
        <title>Mycoplasma marinum and Mycoplasma todarodis sp. nov., moderately halophilic and psychrotolerant mycoplasmas isolated from cephalopods.</title>
        <authorList>
            <person name="Viver T."/>
        </authorList>
    </citation>
    <scope>NUCLEOTIDE SEQUENCE [LARGE SCALE GENOMIC DNA]</scope>
    <source>
        <strain evidence="3 4">5H</strain>
    </source>
</reference>
<dbReference type="PROSITE" id="PS51096">
    <property type="entry name" value="PTS_EIIA_TYPE_4"/>
    <property type="match status" value="1"/>
</dbReference>
<dbReference type="RefSeq" id="WP_131613584.1">
    <property type="nucleotide sequence ID" value="NZ_PSZP01000022.1"/>
</dbReference>
<dbReference type="SUPFAM" id="SSF53062">
    <property type="entry name" value="PTS system fructose IIA component-like"/>
    <property type="match status" value="1"/>
</dbReference>
<keyword evidence="1" id="KW-0808">Transferase</keyword>
<dbReference type="Gene3D" id="3.40.50.510">
    <property type="entry name" value="Phosphotransferase system, mannose-type IIA component"/>
    <property type="match status" value="1"/>
</dbReference>
<dbReference type="GO" id="GO:0009401">
    <property type="term" value="P:phosphoenolpyruvate-dependent sugar phosphotransferase system"/>
    <property type="evidence" value="ECO:0007669"/>
    <property type="project" value="InterPro"/>
</dbReference>
<dbReference type="EMBL" id="PSZP01000022">
    <property type="protein sequence ID" value="TCG10778.1"/>
    <property type="molecule type" value="Genomic_DNA"/>
</dbReference>
<dbReference type="GO" id="GO:0047324">
    <property type="term" value="F:phosphoenolpyruvate-glycerone phosphotransferase activity"/>
    <property type="evidence" value="ECO:0007669"/>
    <property type="project" value="InterPro"/>
</dbReference>
<gene>
    <name evidence="3" type="ORF">C4B25_03075</name>
</gene>
<name>A0A4V2NHZ4_9MOLU</name>
<organism evidence="3 4">
    <name type="scientific">Mycoplasma todarodis</name>
    <dbReference type="NCBI Taxonomy" id="1937191"/>
    <lineage>
        <taxon>Bacteria</taxon>
        <taxon>Bacillati</taxon>
        <taxon>Mycoplasmatota</taxon>
        <taxon>Mollicutes</taxon>
        <taxon>Mycoplasmataceae</taxon>
        <taxon>Mycoplasma</taxon>
    </lineage>
</organism>
<accession>A0A4V2NHZ4</accession>
<evidence type="ECO:0000313" key="3">
    <source>
        <dbReference type="EMBL" id="TCG10778.1"/>
    </source>
</evidence>
<keyword evidence="3" id="KW-0418">Kinase</keyword>
<sequence length="123" mass="12980">MKIILVSHVNAFAEATKEYILKMVQSSDASKLFAIGGDTDGGIGTDYEKIVEVIERDEEDTLIICDLGSAVLSSEAAAALVGNNVHVSNGSFVEGAFSASTLMFAGADFKSVINAAEEQVFKK</sequence>
<evidence type="ECO:0000259" key="2">
    <source>
        <dbReference type="PROSITE" id="PS51096"/>
    </source>
</evidence>
<dbReference type="PANTHER" id="PTHR38594:SF1">
    <property type="entry name" value="PEP-DEPENDENT DIHYDROXYACETONE KINASE, PHOSPHORYL DONOR SUBUNIT DHAM"/>
    <property type="match status" value="1"/>
</dbReference>
<evidence type="ECO:0000256" key="1">
    <source>
        <dbReference type="ARBA" id="ARBA00022679"/>
    </source>
</evidence>
<dbReference type="Proteomes" id="UP000291072">
    <property type="component" value="Unassembled WGS sequence"/>
</dbReference>
<proteinExistence type="predicted"/>
<protein>
    <submittedName>
        <fullName evidence="3">Dihydroxyacetone kinase</fullName>
    </submittedName>
</protein>
<dbReference type="AlphaFoldDB" id="A0A4V2NHZ4"/>
<dbReference type="Pfam" id="PF03610">
    <property type="entry name" value="EIIA-man"/>
    <property type="match status" value="1"/>
</dbReference>
<comment type="caution">
    <text evidence="3">The sequence shown here is derived from an EMBL/GenBank/DDBJ whole genome shotgun (WGS) entry which is preliminary data.</text>
</comment>
<dbReference type="PANTHER" id="PTHR38594">
    <property type="entry name" value="PEP-DEPENDENT DIHYDROXYACETONE KINASE, PHOSPHORYL DONOR SUBUNIT DHAM"/>
    <property type="match status" value="1"/>
</dbReference>
<dbReference type="InterPro" id="IPR004701">
    <property type="entry name" value="PTS_EIIA_man-typ"/>
</dbReference>
<dbReference type="GO" id="GO:0016020">
    <property type="term" value="C:membrane"/>
    <property type="evidence" value="ECO:0007669"/>
    <property type="project" value="InterPro"/>
</dbReference>
<evidence type="ECO:0000313" key="4">
    <source>
        <dbReference type="Proteomes" id="UP000291072"/>
    </source>
</evidence>
<keyword evidence="4" id="KW-1185">Reference proteome</keyword>
<dbReference type="InterPro" id="IPR039643">
    <property type="entry name" value="DhaM"/>
</dbReference>
<feature type="domain" description="PTS EIIA type-4" evidence="2">
    <location>
        <begin position="1"/>
        <end position="123"/>
    </location>
</feature>
<dbReference type="GO" id="GO:0019563">
    <property type="term" value="P:glycerol catabolic process"/>
    <property type="evidence" value="ECO:0007669"/>
    <property type="project" value="InterPro"/>
</dbReference>